<dbReference type="GO" id="GO:0005886">
    <property type="term" value="C:plasma membrane"/>
    <property type="evidence" value="ECO:0007669"/>
    <property type="project" value="UniProtKB-SubCell"/>
</dbReference>
<dbReference type="Pfam" id="PF03553">
    <property type="entry name" value="Na_H_antiporter"/>
    <property type="match status" value="2"/>
</dbReference>
<evidence type="ECO:0000259" key="10">
    <source>
        <dbReference type="Pfam" id="PF03553"/>
    </source>
</evidence>
<evidence type="ECO:0000256" key="5">
    <source>
        <dbReference type="ARBA" id="ARBA00022692"/>
    </source>
</evidence>
<dbReference type="PANTHER" id="PTHR33451:SF3">
    <property type="entry name" value="MALATE-2H(+)_NA(+)-LACTATE ANTIPORTER"/>
    <property type="match status" value="1"/>
</dbReference>
<keyword evidence="6 9" id="KW-1133">Transmembrane helix</keyword>
<reference evidence="12" key="1">
    <citation type="journal article" date="2014" name="Environ. Microbiol.">
        <title>Comparative genomics of the marine bacterial genus Glaciecola reveals the high degree of genomic diversity and genomic characteristic for cold adaptation.</title>
        <authorList>
            <person name="Qin Q.L."/>
            <person name="Xie B.B."/>
            <person name="Yu Y."/>
            <person name="Shu Y.L."/>
            <person name="Rong J.C."/>
            <person name="Zhang Y.J."/>
            <person name="Zhao D.L."/>
            <person name="Chen X.L."/>
            <person name="Zhang X.Y."/>
            <person name="Chen B."/>
            <person name="Zhou B.C."/>
            <person name="Zhang Y.Z."/>
        </authorList>
    </citation>
    <scope>NUCLEOTIDE SEQUENCE [LARGE SCALE GENOMIC DNA]</scope>
    <source>
        <strain evidence="12">ACAM 615</strain>
    </source>
</reference>
<evidence type="ECO:0000256" key="9">
    <source>
        <dbReference type="SAM" id="Phobius"/>
    </source>
</evidence>
<comment type="similarity">
    <text evidence="8">Belongs to the NhaC Na(+)/H(+) (TC 2.A.35) antiporter family.</text>
</comment>
<sequence>MTNQARIKEPTLTDALIPIILLIFFMGSAVFLYGEDSSYGPNQIALLLAMGVAALVGIKNGHRWKSIEEGLVKGISMSLGACMILFVVGSLIGTWMLAGTVPTLIYYGLNLLNPTFFYAAASIICAVVAMSIGSSWTTAATVGVALIGVATGMQMSLAITAGAVVSGAYFGDKLSPLSETTNLAPAIAGTDLFEHIKYMLWTTIPSFLITLVLFVILGLTEDTSQVSGSIVKMQETIASQFELGVHLLIPLVVLLTLAIKKMPAFPAIAIGALLGAVWALLFQDDLVSSFADNIKVTAPDAIHWLFKEIPEWVKHIMVTWTALFDGVSFNTGDEGLDKLLSRGGMASMLNTVWLIICAMSFGAVLEKVGLLKAVVATLLKGAETAGAMISRTILTCIGTNIITADQYISIVMPGRMYKEEFEKRGLDQLNLSRSLEDGGTLTSPLIPWNTCGAYMSGVLGVSVYDYFVYAFFNLINPVLAIIYAYLGIKILRLTPPQVKVVNQGT</sequence>
<feature type="transmembrane region" description="Helical" evidence="9">
    <location>
        <begin position="144"/>
        <end position="170"/>
    </location>
</feature>
<evidence type="ECO:0000313" key="12">
    <source>
        <dbReference type="Proteomes" id="UP000006251"/>
    </source>
</evidence>
<feature type="domain" description="Na+/H+ antiporter NhaC-like C-terminal" evidence="10">
    <location>
        <begin position="322"/>
        <end position="488"/>
    </location>
</feature>
<feature type="transmembrane region" description="Helical" evidence="9">
    <location>
        <begin position="198"/>
        <end position="220"/>
    </location>
</feature>
<evidence type="ECO:0000256" key="3">
    <source>
        <dbReference type="ARBA" id="ARBA00022449"/>
    </source>
</evidence>
<feature type="transmembrane region" description="Helical" evidence="9">
    <location>
        <begin position="348"/>
        <end position="365"/>
    </location>
</feature>
<dbReference type="OrthoDB" id="9762978at2"/>
<dbReference type="InterPro" id="IPR052180">
    <property type="entry name" value="NhaC_Na-H+_Antiporter"/>
</dbReference>
<organism evidence="11 12">
    <name type="scientific">Brumicola pallidula DSM 14239 = ACAM 615</name>
    <dbReference type="NCBI Taxonomy" id="1121922"/>
    <lineage>
        <taxon>Bacteria</taxon>
        <taxon>Pseudomonadati</taxon>
        <taxon>Pseudomonadota</taxon>
        <taxon>Gammaproteobacteria</taxon>
        <taxon>Alteromonadales</taxon>
        <taxon>Alteromonadaceae</taxon>
        <taxon>Brumicola</taxon>
    </lineage>
</organism>
<dbReference type="Proteomes" id="UP000006251">
    <property type="component" value="Unassembled WGS sequence"/>
</dbReference>
<accession>K6ZBD9</accession>
<dbReference type="EMBL" id="BAEQ01000015">
    <property type="protein sequence ID" value="GAC27682.1"/>
    <property type="molecule type" value="Genomic_DNA"/>
</dbReference>
<dbReference type="AlphaFoldDB" id="K6ZBD9"/>
<feature type="transmembrane region" description="Helical" evidence="9">
    <location>
        <begin position="466"/>
        <end position="486"/>
    </location>
</feature>
<gene>
    <name evidence="11" type="primary">nhaC</name>
    <name evidence="11" type="ORF">GPAL_0802</name>
</gene>
<evidence type="ECO:0000256" key="2">
    <source>
        <dbReference type="ARBA" id="ARBA00022448"/>
    </source>
</evidence>
<dbReference type="InterPro" id="IPR018461">
    <property type="entry name" value="Na/H_Antiport_NhaC-like_C"/>
</dbReference>
<dbReference type="RefSeq" id="WP_006009451.1">
    <property type="nucleotide sequence ID" value="NZ_AUAV01000025.1"/>
</dbReference>
<dbReference type="STRING" id="1121922.GCA_000428905_03723"/>
<protein>
    <submittedName>
        <fullName evidence="11">Na+:H+ antiporter, NhaC family</fullName>
    </submittedName>
</protein>
<feature type="transmembrane region" description="Helical" evidence="9">
    <location>
        <begin position="115"/>
        <end position="132"/>
    </location>
</feature>
<feature type="transmembrane region" description="Helical" evidence="9">
    <location>
        <begin position="265"/>
        <end position="282"/>
    </location>
</feature>
<feature type="transmembrane region" description="Helical" evidence="9">
    <location>
        <begin position="39"/>
        <end position="58"/>
    </location>
</feature>
<evidence type="ECO:0000256" key="4">
    <source>
        <dbReference type="ARBA" id="ARBA00022475"/>
    </source>
</evidence>
<evidence type="ECO:0000256" key="7">
    <source>
        <dbReference type="ARBA" id="ARBA00023136"/>
    </source>
</evidence>
<dbReference type="GO" id="GO:0015297">
    <property type="term" value="F:antiporter activity"/>
    <property type="evidence" value="ECO:0007669"/>
    <property type="project" value="UniProtKB-KW"/>
</dbReference>
<evidence type="ECO:0000256" key="1">
    <source>
        <dbReference type="ARBA" id="ARBA00004651"/>
    </source>
</evidence>
<keyword evidence="3" id="KW-0050">Antiport</keyword>
<keyword evidence="12" id="KW-1185">Reference proteome</keyword>
<comment type="subcellular location">
    <subcellularLocation>
        <location evidence="1">Cell membrane</location>
        <topology evidence="1">Multi-pass membrane protein</topology>
    </subcellularLocation>
</comment>
<evidence type="ECO:0000256" key="6">
    <source>
        <dbReference type="ARBA" id="ARBA00022989"/>
    </source>
</evidence>
<feature type="transmembrane region" description="Helical" evidence="9">
    <location>
        <begin position="12"/>
        <end position="33"/>
    </location>
</feature>
<keyword evidence="4" id="KW-1003">Cell membrane</keyword>
<keyword evidence="5 9" id="KW-0812">Transmembrane</keyword>
<evidence type="ECO:0000256" key="8">
    <source>
        <dbReference type="ARBA" id="ARBA00038435"/>
    </source>
</evidence>
<proteinExistence type="inferred from homology"/>
<comment type="caution">
    <text evidence="11">The sequence shown here is derived from an EMBL/GenBank/DDBJ whole genome shotgun (WGS) entry which is preliminary data.</text>
</comment>
<feature type="transmembrane region" description="Helical" evidence="9">
    <location>
        <begin position="241"/>
        <end position="259"/>
    </location>
</feature>
<keyword evidence="7 9" id="KW-0472">Membrane</keyword>
<name>K6ZBD9_9ALTE</name>
<evidence type="ECO:0000313" key="11">
    <source>
        <dbReference type="EMBL" id="GAC27682.1"/>
    </source>
</evidence>
<feature type="domain" description="Na+/H+ antiporter NhaC-like C-terminal" evidence="10">
    <location>
        <begin position="167"/>
        <end position="286"/>
    </location>
</feature>
<dbReference type="PANTHER" id="PTHR33451">
    <property type="entry name" value="MALATE-2H(+)/NA(+)-LACTATE ANTIPORTER"/>
    <property type="match status" value="1"/>
</dbReference>
<feature type="transmembrane region" description="Helical" evidence="9">
    <location>
        <begin position="79"/>
        <end position="109"/>
    </location>
</feature>
<keyword evidence="2" id="KW-0813">Transport</keyword>